<dbReference type="EMBL" id="JBHZPY010000010">
    <property type="protein sequence ID" value="MFE3871984.1"/>
    <property type="molecule type" value="Genomic_DNA"/>
</dbReference>
<keyword evidence="2" id="KW-0808">Transferase</keyword>
<keyword evidence="4" id="KW-1185">Reference proteome</keyword>
<reference evidence="3 4" key="1">
    <citation type="submission" date="2024-06" db="EMBL/GenBank/DDBJ databases">
        <title>Flavobacterium spp. isolated from glacier.</title>
        <authorList>
            <person name="Han D."/>
        </authorList>
    </citation>
    <scope>NUCLEOTIDE SEQUENCE [LARGE SCALE GENOMIC DNA]</scope>
    <source>
        <strain evidence="3 4">ZS1P70</strain>
    </source>
</reference>
<keyword evidence="3" id="KW-0012">Acyltransferase</keyword>
<comment type="similarity">
    <text evidence="1">Belongs to the transferase hexapeptide repeat family.</text>
</comment>
<evidence type="ECO:0000256" key="2">
    <source>
        <dbReference type="ARBA" id="ARBA00022679"/>
    </source>
</evidence>
<dbReference type="Gene3D" id="2.160.10.10">
    <property type="entry name" value="Hexapeptide repeat proteins"/>
    <property type="match status" value="1"/>
</dbReference>
<dbReference type="PANTHER" id="PTHR23416:SF23">
    <property type="entry name" value="ACETYLTRANSFERASE C18B11.09C-RELATED"/>
    <property type="match status" value="1"/>
</dbReference>
<proteinExistence type="inferred from homology"/>
<organism evidence="3 4">
    <name type="scientific">Flavobacterium zhoui</name>
    <dbReference type="NCBI Taxonomy" id="3230414"/>
    <lineage>
        <taxon>Bacteria</taxon>
        <taxon>Pseudomonadati</taxon>
        <taxon>Bacteroidota</taxon>
        <taxon>Flavobacteriia</taxon>
        <taxon>Flavobacteriales</taxon>
        <taxon>Flavobacteriaceae</taxon>
        <taxon>Flavobacterium</taxon>
    </lineage>
</organism>
<name>A0ABW6I721_9FLAO</name>
<evidence type="ECO:0000313" key="3">
    <source>
        <dbReference type="EMBL" id="MFE3871984.1"/>
    </source>
</evidence>
<dbReference type="PANTHER" id="PTHR23416">
    <property type="entry name" value="SIALIC ACID SYNTHASE-RELATED"/>
    <property type="match status" value="1"/>
</dbReference>
<dbReference type="GO" id="GO:0016746">
    <property type="term" value="F:acyltransferase activity"/>
    <property type="evidence" value="ECO:0007669"/>
    <property type="project" value="UniProtKB-KW"/>
</dbReference>
<dbReference type="InterPro" id="IPR001451">
    <property type="entry name" value="Hexapep"/>
</dbReference>
<dbReference type="RefSeq" id="WP_379852314.1">
    <property type="nucleotide sequence ID" value="NZ_JBHZPY010000010.1"/>
</dbReference>
<protein>
    <submittedName>
        <fullName evidence="3">Acyltransferase</fullName>
    </submittedName>
</protein>
<dbReference type="SUPFAM" id="SSF51161">
    <property type="entry name" value="Trimeric LpxA-like enzymes"/>
    <property type="match status" value="1"/>
</dbReference>
<dbReference type="CDD" id="cd04647">
    <property type="entry name" value="LbH_MAT_like"/>
    <property type="match status" value="1"/>
</dbReference>
<evidence type="ECO:0000256" key="1">
    <source>
        <dbReference type="ARBA" id="ARBA00007274"/>
    </source>
</evidence>
<gene>
    <name evidence="3" type="ORF">ACFX5F_12205</name>
</gene>
<comment type="caution">
    <text evidence="3">The sequence shown here is derived from an EMBL/GenBank/DDBJ whole genome shotgun (WGS) entry which is preliminary data.</text>
</comment>
<dbReference type="InterPro" id="IPR051159">
    <property type="entry name" value="Hexapeptide_acetyltransf"/>
</dbReference>
<dbReference type="InterPro" id="IPR011004">
    <property type="entry name" value="Trimer_LpxA-like_sf"/>
</dbReference>
<accession>A0ABW6I721</accession>
<evidence type="ECO:0000313" key="4">
    <source>
        <dbReference type="Proteomes" id="UP001600107"/>
    </source>
</evidence>
<sequence>MNNYIKKSSSFLSELRLYLCNHFISNIPSHTIRLLFYREFMSFNIGKGSSIFMGCKFDCARGLTIGVNSVINARCRLDSRGGLIIGDNVSISEDVIILTADHDMDAADFAGRNKNVIIEDYAWIGTRAMILPGINTGKGAVIAAGSVVTKNVNAFQVVAGVPAKFIKMRNQNLEYKNNYKRLFQ</sequence>
<dbReference type="Pfam" id="PF14602">
    <property type="entry name" value="Hexapep_2"/>
    <property type="match status" value="1"/>
</dbReference>
<dbReference type="Proteomes" id="UP001600107">
    <property type="component" value="Unassembled WGS sequence"/>
</dbReference>